<keyword evidence="7 12" id="KW-0663">Pyridoxal phosphate</keyword>
<evidence type="ECO:0000256" key="1">
    <source>
        <dbReference type="ARBA" id="ARBA00004915"/>
    </source>
</evidence>
<accession>A0A8J2XFY2</accession>
<dbReference type="NCBIfam" id="NF003764">
    <property type="entry name" value="PRK05355.1"/>
    <property type="match status" value="1"/>
</dbReference>
<dbReference type="EMBL" id="BMIC01000002">
    <property type="protein sequence ID" value="GFZ85500.1"/>
    <property type="molecule type" value="Genomic_DNA"/>
</dbReference>
<evidence type="ECO:0000256" key="2">
    <source>
        <dbReference type="ARBA" id="ARBA00005099"/>
    </source>
</evidence>
<keyword evidence="6 12" id="KW-0808">Transferase</keyword>
<comment type="subcellular location">
    <subcellularLocation>
        <location evidence="12">Cytoplasm</location>
    </subcellularLocation>
</comment>
<sequence>MKIHNFSAGPCILPQEVLLKSSEAVMDFNNSGLSLLEISHRSKPFVDVMENARSLALELLGLEGKGYKALFLQGGASTQFLMVALNLLEKRAGYLNTGTWSNNAIKEARIYDDVYEVASSKEAGYNYIPKGYSIPEDYDYFHCTSNNTIFGTQMKSFPDSPIPMVCDMSSDIFSRQLDFTKFDLIYAGAQKNMGPAGTTLVVIKEDILGKVSRKIPSVMDYKVHIDKSSMFNTPPVFAVYVSMLTLEWLKNLGGIPAIEKVNEMKARVIYSEIDLNPLFKGYSVKEDRSNMNATFNLVNDDLKETFDTMLKEAGISGLNGHRSVGGYRASMYNALPLDSVKALVEVMSELETKA</sequence>
<dbReference type="GO" id="GO:0004648">
    <property type="term" value="F:O-phospho-L-serine:2-oxoglutarate aminotransferase activity"/>
    <property type="evidence" value="ECO:0007669"/>
    <property type="project" value="UniProtKB-UniRule"/>
</dbReference>
<dbReference type="FunFam" id="3.40.640.10:FF:000010">
    <property type="entry name" value="Phosphoserine aminotransferase"/>
    <property type="match status" value="1"/>
</dbReference>
<evidence type="ECO:0000256" key="10">
    <source>
        <dbReference type="ARBA" id="ARBA00047630"/>
    </source>
</evidence>
<organism evidence="14 15">
    <name type="scientific">Aquaticitalea lipolytica</name>
    <dbReference type="NCBI Taxonomy" id="1247562"/>
    <lineage>
        <taxon>Bacteria</taxon>
        <taxon>Pseudomonadati</taxon>
        <taxon>Bacteroidota</taxon>
        <taxon>Flavobacteriia</taxon>
        <taxon>Flavobacteriales</taxon>
        <taxon>Flavobacteriaceae</taxon>
        <taxon>Aquaticitalea</taxon>
    </lineage>
</organism>
<comment type="similarity">
    <text evidence="3 12">Belongs to the class-V pyridoxal-phosphate-dependent aminotransferase family. SerC subfamily.</text>
</comment>
<evidence type="ECO:0000256" key="9">
    <source>
        <dbReference type="ARBA" id="ARBA00023299"/>
    </source>
</evidence>
<keyword evidence="12" id="KW-0963">Cytoplasm</keyword>
<keyword evidence="9 12" id="KW-0718">Serine biosynthesis</keyword>
<dbReference type="InterPro" id="IPR022278">
    <property type="entry name" value="Pser_aminoTfrase"/>
</dbReference>
<evidence type="ECO:0000313" key="15">
    <source>
        <dbReference type="Proteomes" id="UP000598120"/>
    </source>
</evidence>
<comment type="pathway">
    <text evidence="1 12">Cofactor biosynthesis; pyridoxine 5'-phosphate biosynthesis; pyridoxine 5'-phosphate from D-erythrose 4-phosphate: step 3/5.</text>
</comment>
<evidence type="ECO:0000256" key="12">
    <source>
        <dbReference type="HAMAP-Rule" id="MF_00160"/>
    </source>
</evidence>
<dbReference type="PANTHER" id="PTHR43247:SF1">
    <property type="entry name" value="PHOSPHOSERINE AMINOTRANSFERASE"/>
    <property type="match status" value="1"/>
</dbReference>
<dbReference type="InterPro" id="IPR015422">
    <property type="entry name" value="PyrdxlP-dep_Trfase_small"/>
</dbReference>
<comment type="catalytic activity">
    <reaction evidence="10 12">
        <text>4-(phosphooxy)-L-threonine + 2-oxoglutarate = (R)-3-hydroxy-2-oxo-4-phosphooxybutanoate + L-glutamate</text>
        <dbReference type="Rhea" id="RHEA:16573"/>
        <dbReference type="ChEBI" id="CHEBI:16810"/>
        <dbReference type="ChEBI" id="CHEBI:29985"/>
        <dbReference type="ChEBI" id="CHEBI:58452"/>
        <dbReference type="ChEBI" id="CHEBI:58538"/>
        <dbReference type="EC" id="2.6.1.52"/>
    </reaction>
</comment>
<dbReference type="GO" id="GO:0005737">
    <property type="term" value="C:cytoplasm"/>
    <property type="evidence" value="ECO:0007669"/>
    <property type="project" value="UniProtKB-SubCell"/>
</dbReference>
<dbReference type="Proteomes" id="UP000598120">
    <property type="component" value="Unassembled WGS sequence"/>
</dbReference>
<feature type="binding site" evidence="12">
    <location>
        <begin position="232"/>
        <end position="233"/>
    </location>
    <ligand>
        <name>pyridoxal 5'-phosphate</name>
        <dbReference type="ChEBI" id="CHEBI:597326"/>
    </ligand>
</feature>
<dbReference type="Gene3D" id="3.90.1150.10">
    <property type="entry name" value="Aspartate Aminotransferase, domain 1"/>
    <property type="match status" value="1"/>
</dbReference>
<evidence type="ECO:0000256" key="8">
    <source>
        <dbReference type="ARBA" id="ARBA00023096"/>
    </source>
</evidence>
<dbReference type="PROSITE" id="PS00595">
    <property type="entry name" value="AA_TRANSFER_CLASS_5"/>
    <property type="match status" value="1"/>
</dbReference>
<evidence type="ECO:0000259" key="13">
    <source>
        <dbReference type="Pfam" id="PF00266"/>
    </source>
</evidence>
<dbReference type="PANTHER" id="PTHR43247">
    <property type="entry name" value="PHOSPHOSERINE AMINOTRANSFERASE"/>
    <property type="match status" value="1"/>
</dbReference>
<evidence type="ECO:0000256" key="6">
    <source>
        <dbReference type="ARBA" id="ARBA00022679"/>
    </source>
</evidence>
<feature type="binding site" evidence="12">
    <location>
        <begin position="76"/>
        <end position="77"/>
    </location>
    <ligand>
        <name>pyridoxal 5'-phosphate</name>
        <dbReference type="ChEBI" id="CHEBI:597326"/>
    </ligand>
</feature>
<comment type="catalytic activity">
    <reaction evidence="11 12">
        <text>O-phospho-L-serine + 2-oxoglutarate = 3-phosphooxypyruvate + L-glutamate</text>
        <dbReference type="Rhea" id="RHEA:14329"/>
        <dbReference type="ChEBI" id="CHEBI:16810"/>
        <dbReference type="ChEBI" id="CHEBI:18110"/>
        <dbReference type="ChEBI" id="CHEBI:29985"/>
        <dbReference type="ChEBI" id="CHEBI:57524"/>
        <dbReference type="EC" id="2.6.1.52"/>
    </reaction>
</comment>
<dbReference type="UniPathway" id="UPA00244">
    <property type="reaction ID" value="UER00311"/>
</dbReference>
<keyword evidence="4 12" id="KW-0032">Aminotransferase</keyword>
<dbReference type="GO" id="GO:0008615">
    <property type="term" value="P:pyridoxine biosynthetic process"/>
    <property type="evidence" value="ECO:0007669"/>
    <property type="project" value="UniProtKB-UniRule"/>
</dbReference>
<keyword evidence="8 12" id="KW-0664">Pyridoxine biosynthesis</keyword>
<dbReference type="Gene3D" id="3.40.640.10">
    <property type="entry name" value="Type I PLP-dependent aspartate aminotransferase-like (Major domain)"/>
    <property type="match status" value="1"/>
</dbReference>
<evidence type="ECO:0000256" key="4">
    <source>
        <dbReference type="ARBA" id="ARBA00022576"/>
    </source>
</evidence>
<feature type="binding site" evidence="12">
    <location>
        <position position="41"/>
    </location>
    <ligand>
        <name>L-glutamate</name>
        <dbReference type="ChEBI" id="CHEBI:29985"/>
    </ligand>
</feature>
<dbReference type="GO" id="GO:0006564">
    <property type="term" value="P:L-serine biosynthetic process"/>
    <property type="evidence" value="ECO:0007669"/>
    <property type="project" value="UniProtKB-UniRule"/>
</dbReference>
<comment type="cofactor">
    <cofactor evidence="12">
        <name>pyridoxal 5'-phosphate</name>
        <dbReference type="ChEBI" id="CHEBI:597326"/>
    </cofactor>
    <text evidence="12">Binds 1 pyridoxal phosphate per subunit.</text>
</comment>
<dbReference type="GO" id="GO:0030170">
    <property type="term" value="F:pyridoxal phosphate binding"/>
    <property type="evidence" value="ECO:0007669"/>
    <property type="project" value="UniProtKB-UniRule"/>
</dbReference>
<proteinExistence type="inferred from homology"/>
<keyword evidence="5 12" id="KW-0028">Amino-acid biosynthesis</keyword>
<dbReference type="InterPro" id="IPR015421">
    <property type="entry name" value="PyrdxlP-dep_Trfase_major"/>
</dbReference>
<feature type="binding site" evidence="12">
    <location>
        <position position="167"/>
    </location>
    <ligand>
        <name>pyridoxal 5'-phosphate</name>
        <dbReference type="ChEBI" id="CHEBI:597326"/>
    </ligand>
</feature>
<feature type="binding site" evidence="12">
    <location>
        <position position="100"/>
    </location>
    <ligand>
        <name>pyridoxal 5'-phosphate</name>
        <dbReference type="ChEBI" id="CHEBI:597326"/>
    </ligand>
</feature>
<name>A0A8J2XFY2_9FLAO</name>
<evidence type="ECO:0000256" key="3">
    <source>
        <dbReference type="ARBA" id="ARBA00006904"/>
    </source>
</evidence>
<comment type="function">
    <text evidence="12">Catalyzes the reversible conversion of 3-phosphohydroxypyruvate to phosphoserine and of 3-hydroxy-2-oxo-4-phosphonooxybutanoate to phosphohydroxythreonine.</text>
</comment>
<comment type="caution">
    <text evidence="14">The sequence shown here is derived from an EMBL/GenBank/DDBJ whole genome shotgun (WGS) entry which is preliminary data.</text>
</comment>
<dbReference type="Pfam" id="PF00266">
    <property type="entry name" value="Aminotran_5"/>
    <property type="match status" value="1"/>
</dbReference>
<dbReference type="UniPathway" id="UPA00135">
    <property type="reaction ID" value="UER00197"/>
</dbReference>
<dbReference type="PIRSF" id="PIRSF000525">
    <property type="entry name" value="SerC"/>
    <property type="match status" value="1"/>
</dbReference>
<reference evidence="14 15" key="1">
    <citation type="journal article" date="2014" name="Int. J. Syst. Evol. Microbiol.">
        <title>Complete genome sequence of Corynebacterium casei LMG S-19264T (=DSM 44701T), isolated from a smear-ripened cheese.</title>
        <authorList>
            <consortium name="US DOE Joint Genome Institute (JGI-PGF)"/>
            <person name="Walter F."/>
            <person name="Albersmeier A."/>
            <person name="Kalinowski J."/>
            <person name="Ruckert C."/>
        </authorList>
    </citation>
    <scope>NUCLEOTIDE SEQUENCE [LARGE SCALE GENOMIC DNA]</scope>
    <source>
        <strain evidence="14 15">CGMCC 1.15295</strain>
    </source>
</reference>
<dbReference type="InterPro" id="IPR020578">
    <property type="entry name" value="Aminotrans_V_PyrdxlP_BS"/>
</dbReference>
<gene>
    <name evidence="12 14" type="primary">serC</name>
    <name evidence="14" type="ORF">GCM10011531_15870</name>
</gene>
<dbReference type="SUPFAM" id="SSF53383">
    <property type="entry name" value="PLP-dependent transferases"/>
    <property type="match status" value="1"/>
</dbReference>
<comment type="subunit">
    <text evidence="12">Homodimer.</text>
</comment>
<dbReference type="FunFam" id="3.90.1150.10:FF:000006">
    <property type="entry name" value="Phosphoserine aminotransferase"/>
    <property type="match status" value="1"/>
</dbReference>
<dbReference type="InterPro" id="IPR015424">
    <property type="entry name" value="PyrdxlP-dep_Trfase"/>
</dbReference>
<dbReference type="RefSeq" id="WP_188605825.1">
    <property type="nucleotide sequence ID" value="NZ_BMIC01000002.1"/>
</dbReference>
<dbReference type="HAMAP" id="MF_00160">
    <property type="entry name" value="SerC_aminotrans_5"/>
    <property type="match status" value="1"/>
</dbReference>
<evidence type="ECO:0000256" key="7">
    <source>
        <dbReference type="ARBA" id="ARBA00022898"/>
    </source>
</evidence>
<protein>
    <recommendedName>
        <fullName evidence="12">Phosphoserine aminotransferase</fullName>
        <ecNumber evidence="12">2.6.1.52</ecNumber>
    </recommendedName>
    <alternativeName>
        <fullName evidence="12">Phosphohydroxythreonine aminotransferase</fullName>
        <shortName evidence="12">PSAT</shortName>
    </alternativeName>
</protein>
<feature type="domain" description="Aminotransferase class V" evidence="13">
    <location>
        <begin position="3"/>
        <end position="343"/>
    </location>
</feature>
<evidence type="ECO:0000256" key="11">
    <source>
        <dbReference type="ARBA" id="ARBA00049007"/>
    </source>
</evidence>
<keyword evidence="15" id="KW-1185">Reference proteome</keyword>
<dbReference type="AlphaFoldDB" id="A0A8J2XFY2"/>
<feature type="modified residue" description="N6-(pyridoxal phosphate)lysine" evidence="12">
    <location>
        <position position="191"/>
    </location>
</feature>
<feature type="binding site" evidence="12">
    <location>
        <position position="190"/>
    </location>
    <ligand>
        <name>pyridoxal 5'-phosphate</name>
        <dbReference type="ChEBI" id="CHEBI:597326"/>
    </ligand>
</feature>
<evidence type="ECO:0000313" key="14">
    <source>
        <dbReference type="EMBL" id="GFZ85500.1"/>
    </source>
</evidence>
<dbReference type="InterPro" id="IPR000192">
    <property type="entry name" value="Aminotrans_V_dom"/>
</dbReference>
<comment type="pathway">
    <text evidence="2 12">Amino-acid biosynthesis; L-serine biosynthesis; L-serine from 3-phospho-D-glycerate: step 2/3.</text>
</comment>
<comment type="caution">
    <text evidence="12">Lacks conserved residue(s) required for the propagation of feature annotation.</text>
</comment>
<dbReference type="EC" id="2.6.1.52" evidence="12"/>
<evidence type="ECO:0000256" key="5">
    <source>
        <dbReference type="ARBA" id="ARBA00022605"/>
    </source>
</evidence>
<feature type="binding site" evidence="12">
    <location>
        <position position="148"/>
    </location>
    <ligand>
        <name>pyridoxal 5'-phosphate</name>
        <dbReference type="ChEBI" id="CHEBI:597326"/>
    </ligand>
</feature>